<reference evidence="2 3" key="1">
    <citation type="submission" date="2020-05" db="EMBL/GenBank/DDBJ databases">
        <title>Genome Sequencing of Type Strains.</title>
        <authorList>
            <person name="Lemaire J.F."/>
            <person name="Inderbitzin P."/>
            <person name="Gregorio O.A."/>
            <person name="Collins S.B."/>
            <person name="Wespe N."/>
            <person name="Knight-Connoni V."/>
        </authorList>
    </citation>
    <scope>NUCLEOTIDE SEQUENCE [LARGE SCALE GENOMIC DNA]</scope>
    <source>
        <strain evidence="2 3">DSM 20512</strain>
    </source>
</reference>
<evidence type="ECO:0000313" key="3">
    <source>
        <dbReference type="Proteomes" id="UP000539146"/>
    </source>
</evidence>
<evidence type="ECO:0000313" key="2">
    <source>
        <dbReference type="EMBL" id="NUU28814.1"/>
    </source>
</evidence>
<dbReference type="EMBL" id="JABMCG010000112">
    <property type="protein sequence ID" value="NUU28814.1"/>
    <property type="molecule type" value="Genomic_DNA"/>
</dbReference>
<gene>
    <name evidence="2" type="ORF">HP467_11920</name>
</gene>
<dbReference type="RefSeq" id="WP_174778373.1">
    <property type="nucleotide sequence ID" value="NZ_BAAAWP010000001.1"/>
</dbReference>
<accession>A0A850DTZ4</accession>
<feature type="compositionally biased region" description="Basic and acidic residues" evidence="1">
    <location>
        <begin position="8"/>
        <end position="18"/>
    </location>
</feature>
<name>A0A850DTZ4_9MICO</name>
<feature type="compositionally biased region" description="Basic and acidic residues" evidence="1">
    <location>
        <begin position="36"/>
        <end position="45"/>
    </location>
</feature>
<proteinExistence type="predicted"/>
<comment type="caution">
    <text evidence="2">The sequence shown here is derived from an EMBL/GenBank/DDBJ whole genome shotgun (WGS) entry which is preliminary data.</text>
</comment>
<feature type="region of interest" description="Disordered" evidence="1">
    <location>
        <begin position="1"/>
        <end position="45"/>
    </location>
</feature>
<dbReference type="AlphaFoldDB" id="A0A850DTZ4"/>
<dbReference type="Proteomes" id="UP000539146">
    <property type="component" value="Unassembled WGS sequence"/>
</dbReference>
<sequence length="45" mass="5216">MPSQQPGPHDHDHRRFVDDFVNSLAPVESVDDDHPEDERPGQPRR</sequence>
<organism evidence="2 3">
    <name type="scientific">Curtobacterium citreum</name>
    <dbReference type="NCBI Taxonomy" id="2036"/>
    <lineage>
        <taxon>Bacteria</taxon>
        <taxon>Bacillati</taxon>
        <taxon>Actinomycetota</taxon>
        <taxon>Actinomycetes</taxon>
        <taxon>Micrococcales</taxon>
        <taxon>Microbacteriaceae</taxon>
        <taxon>Curtobacterium</taxon>
    </lineage>
</organism>
<protein>
    <submittedName>
        <fullName evidence="2">Uncharacterized protein</fullName>
    </submittedName>
</protein>
<evidence type="ECO:0000256" key="1">
    <source>
        <dbReference type="SAM" id="MobiDB-lite"/>
    </source>
</evidence>